<dbReference type="InterPro" id="IPR050237">
    <property type="entry name" value="ATP-dep_AMP-bd_enzyme"/>
</dbReference>
<dbReference type="RefSeq" id="WP_003819605.1">
    <property type="nucleotide sequence ID" value="NZ_JGWH01000092.1"/>
</dbReference>
<dbReference type="InterPro" id="IPR020845">
    <property type="entry name" value="AMP-binding_CS"/>
</dbReference>
<evidence type="ECO:0000313" key="3">
    <source>
        <dbReference type="EMBL" id="KCV34882.1"/>
    </source>
</evidence>
<gene>
    <name evidence="3" type="ORF">L490_5222</name>
</gene>
<dbReference type="Pfam" id="PF23562">
    <property type="entry name" value="AMP-binding_C_3"/>
    <property type="match status" value="1"/>
</dbReference>
<dbReference type="Proteomes" id="UP000025756">
    <property type="component" value="Unassembled WGS sequence"/>
</dbReference>
<dbReference type="PANTHER" id="PTHR43767">
    <property type="entry name" value="LONG-CHAIN-FATTY-ACID--COA LIGASE"/>
    <property type="match status" value="1"/>
</dbReference>
<sequence length="494" mass="51173">MTPADFIAALNAPARARQPALRGLAGTWTYGELSGHVQAWARALAAHSPRVIATLLDNGPQWIALDLACMSVGVAHLPLPLFFTPAQRLAALQAAGADFLICPAAALPALLPLPEAGPSRALPAGLVLQPLRISPADLPAGTAKITFTSGSTGQPKGVCLSGAQMLAVGGGLARATQRLHIGIHLCVLPLPVLLENVAGVYAPLIEGAAIDVPPLAATGLRGSSSFDPPRFHAALQAARANSVIVLPQMLRAYAQWLAATGTSVTAPLSLMAVGGAAVGAPLLQAARRLGLPVYEGYGLSEGASVQCLNLPGADQPGSAGRALPHARIRVAADGEIEISGSPFLGYLGHPPPTGSWWATGDLGRLDAAGFLHVEGRKKNVLITSFGRNVSPEWVELELAGKPAIGHAVVLGENQPVLGAVIWPQGQRSDDEIAADIASVNETLPDYARIGRWMRGRADFSAQSGLATPNGRPVRAAILQRHADMFQTSAHVFQV</sequence>
<feature type="domain" description="AMP-dependent synthetase/ligase" evidence="2">
    <location>
        <begin position="15"/>
        <end position="333"/>
    </location>
</feature>
<reference evidence="3 4" key="1">
    <citation type="submission" date="2014-03" db="EMBL/GenBank/DDBJ databases">
        <title>Genome sequence of Bordetella bronchiseptica.</title>
        <authorList>
            <person name="Harvill E."/>
            <person name="Goodfield L.L."/>
            <person name="Ivanov Y.V."/>
            <person name="Meyer J.A."/>
            <person name="Muse S.J."/>
            <person name="Jacobs N."/>
            <person name="Bendor L."/>
            <person name="Smallridge W.E."/>
            <person name="Brinkac L.M."/>
            <person name="Sanka R."/>
            <person name="Kim M."/>
            <person name="Losada L."/>
        </authorList>
    </citation>
    <scope>NUCLEOTIDE SEQUENCE [LARGE SCALE GENOMIC DNA]</scope>
    <source>
        <strain evidence="3 4">00-P-2796</strain>
    </source>
</reference>
<keyword evidence="1" id="KW-0436">Ligase</keyword>
<dbReference type="SUPFAM" id="SSF56801">
    <property type="entry name" value="Acetyl-CoA synthetase-like"/>
    <property type="match status" value="1"/>
</dbReference>
<dbReference type="PROSITE" id="PS00455">
    <property type="entry name" value="AMP_BINDING"/>
    <property type="match status" value="1"/>
</dbReference>
<evidence type="ECO:0000259" key="2">
    <source>
        <dbReference type="Pfam" id="PF00501"/>
    </source>
</evidence>
<organism evidence="3 4">
    <name type="scientific">Bordetella bronchiseptica 00-P-2796</name>
    <dbReference type="NCBI Taxonomy" id="1331199"/>
    <lineage>
        <taxon>Bacteria</taxon>
        <taxon>Pseudomonadati</taxon>
        <taxon>Pseudomonadota</taxon>
        <taxon>Betaproteobacteria</taxon>
        <taxon>Burkholderiales</taxon>
        <taxon>Alcaligenaceae</taxon>
        <taxon>Bordetella</taxon>
    </lineage>
</organism>
<dbReference type="EMBL" id="JGWH01000092">
    <property type="protein sequence ID" value="KCV34882.1"/>
    <property type="molecule type" value="Genomic_DNA"/>
</dbReference>
<dbReference type="Pfam" id="PF00501">
    <property type="entry name" value="AMP-binding"/>
    <property type="match status" value="1"/>
</dbReference>
<name>A0ABR4RG71_BORBO</name>
<evidence type="ECO:0000313" key="4">
    <source>
        <dbReference type="Proteomes" id="UP000025756"/>
    </source>
</evidence>
<accession>A0ABR4RG71</accession>
<protein>
    <submittedName>
        <fullName evidence="3">AMP-binding enzyme</fullName>
    </submittedName>
</protein>
<dbReference type="PANTHER" id="PTHR43767:SF8">
    <property type="entry name" value="LONG-CHAIN-FATTY-ACID--COA LIGASE"/>
    <property type="match status" value="1"/>
</dbReference>
<evidence type="ECO:0000256" key="1">
    <source>
        <dbReference type="ARBA" id="ARBA00022598"/>
    </source>
</evidence>
<comment type="caution">
    <text evidence="3">The sequence shown here is derived from an EMBL/GenBank/DDBJ whole genome shotgun (WGS) entry which is preliminary data.</text>
</comment>
<keyword evidence="4" id="KW-1185">Reference proteome</keyword>
<dbReference type="Gene3D" id="3.40.50.12780">
    <property type="entry name" value="N-terminal domain of ligase-like"/>
    <property type="match status" value="1"/>
</dbReference>
<proteinExistence type="predicted"/>
<dbReference type="InterPro" id="IPR042099">
    <property type="entry name" value="ANL_N_sf"/>
</dbReference>
<dbReference type="InterPro" id="IPR000873">
    <property type="entry name" value="AMP-dep_synth/lig_dom"/>
</dbReference>